<protein>
    <submittedName>
        <fullName evidence="1">Uncharacterized protein</fullName>
    </submittedName>
</protein>
<reference evidence="1 2" key="1">
    <citation type="journal article" date="2010" name="Virology">
        <title>A jumbo phage infecting the phytopathogen Ralstonia solanacearum defines a new lineage of the Myoviridae family.</title>
        <authorList>
            <person name="Yamada T."/>
            <person name="Satoh S."/>
            <person name="Ishikawa H."/>
            <person name="Fujiwara A."/>
            <person name="Kawasaki T."/>
            <person name="Fujie M."/>
            <person name="Ogata H."/>
        </authorList>
    </citation>
    <scope>NUCLEOTIDE SEQUENCE [LARGE SCALE GENOMIC DNA]</scope>
</reference>
<evidence type="ECO:0000313" key="2">
    <source>
        <dbReference type="Proteomes" id="UP000001034"/>
    </source>
</evidence>
<keyword evidence="2" id="KW-1185">Reference proteome</keyword>
<sequence>MRTYLDGGPKMIQYMNVNYTSFQSFPLLVDRLNRAPFMRVAGSNFAFVGAEQADSTAPTMLYYTVDNRHEFMTQLHFMALRIGDRVEEGFKPLCLIKVHLHSVVVPDTLLLTCRVSETKR</sequence>
<dbReference type="GeneID" id="6369842"/>
<dbReference type="EMBL" id="AB366653">
    <property type="protein sequence ID" value="BAG41693.1"/>
    <property type="molecule type" value="Genomic_DNA"/>
</dbReference>
<organism evidence="1 2">
    <name type="scientific">Ralstonia phage phiRSL1</name>
    <dbReference type="NCBI Taxonomy" id="1980924"/>
    <lineage>
        <taxon>Viruses</taxon>
        <taxon>Duplodnaviria</taxon>
        <taxon>Heunggongvirae</taxon>
        <taxon>Uroviricota</taxon>
        <taxon>Caudoviricetes</taxon>
        <taxon>Mieseafarmvirus</taxon>
        <taxon>Mieseafarmvirus RSL1</taxon>
    </lineage>
</organism>
<name>B2ZYE7_9CAUD</name>
<accession>B2ZYE7</accession>
<proteinExistence type="predicted"/>
<evidence type="ECO:0000313" key="1">
    <source>
        <dbReference type="EMBL" id="BAG41693.1"/>
    </source>
</evidence>
<dbReference type="Proteomes" id="UP000001034">
    <property type="component" value="Segment"/>
</dbReference>
<dbReference type="KEGG" id="vg:6369842"/>
<dbReference type="RefSeq" id="YP_001950123.1">
    <property type="nucleotide sequence ID" value="NC_010811.2"/>
</dbReference>